<accession>A0A1T4TFC3</accession>
<evidence type="ECO:0000259" key="1">
    <source>
        <dbReference type="PROSITE" id="PS50943"/>
    </source>
</evidence>
<dbReference type="Gene3D" id="1.10.260.40">
    <property type="entry name" value="lambda repressor-like DNA-binding domains"/>
    <property type="match status" value="1"/>
</dbReference>
<dbReference type="InterPro" id="IPR010982">
    <property type="entry name" value="Lambda_DNA-bd_dom_sf"/>
</dbReference>
<dbReference type="Pfam" id="PF19054">
    <property type="entry name" value="DUF5753"/>
    <property type="match status" value="1"/>
</dbReference>
<gene>
    <name evidence="2" type="ORF">SAMN02745673_04915</name>
</gene>
<dbReference type="EMBL" id="FUWS01000021">
    <property type="protein sequence ID" value="SKA39021.1"/>
    <property type="molecule type" value="Genomic_DNA"/>
</dbReference>
<dbReference type="CDD" id="cd00093">
    <property type="entry name" value="HTH_XRE"/>
    <property type="match status" value="1"/>
</dbReference>
<dbReference type="Pfam" id="PF13560">
    <property type="entry name" value="HTH_31"/>
    <property type="match status" value="1"/>
</dbReference>
<dbReference type="PROSITE" id="PS50943">
    <property type="entry name" value="HTH_CROC1"/>
    <property type="match status" value="1"/>
</dbReference>
<protein>
    <submittedName>
        <fullName evidence="2">Helix-turn-helix domain-containing protein</fullName>
    </submittedName>
</protein>
<dbReference type="OrthoDB" id="5177725at2"/>
<dbReference type="AlphaFoldDB" id="A0A1T4TFC3"/>
<sequence length="282" mass="32056">MRRPYSPTVRRRRLAKELRHLREEAGFTVTQAARETGTRQPTLTRIELGQQHVTAPVLERLLDLYGVTDQARREAFAQLARDAKERGWWAKYRDVFHGSLPDLESEAEVIRAFEAQVIPGLLQTPDYIEAIFRGGRAHEEAAVHKAVDARMKRQEILNRVHPPRFEAVIDEGALRRLIGGREVMREQLQRLVNMATRHNITIRVLPFDAGEHAAIAGAFTILDFPEAFDPSVVFTETPTDTLLVEEPPELDRYNEIFGHILGSALVPAKSVTFLKQVIEDLT</sequence>
<feature type="domain" description="HTH cro/C1-type" evidence="1">
    <location>
        <begin position="18"/>
        <end position="71"/>
    </location>
</feature>
<evidence type="ECO:0000313" key="2">
    <source>
        <dbReference type="EMBL" id="SKA39021.1"/>
    </source>
</evidence>
<dbReference type="GO" id="GO:0003677">
    <property type="term" value="F:DNA binding"/>
    <property type="evidence" value="ECO:0007669"/>
    <property type="project" value="InterPro"/>
</dbReference>
<organism evidence="2 3">
    <name type="scientific">Marinactinospora thermotolerans DSM 45154</name>
    <dbReference type="NCBI Taxonomy" id="1122192"/>
    <lineage>
        <taxon>Bacteria</taxon>
        <taxon>Bacillati</taxon>
        <taxon>Actinomycetota</taxon>
        <taxon>Actinomycetes</taxon>
        <taxon>Streptosporangiales</taxon>
        <taxon>Nocardiopsidaceae</taxon>
        <taxon>Marinactinospora</taxon>
    </lineage>
</organism>
<dbReference type="SMART" id="SM00530">
    <property type="entry name" value="HTH_XRE"/>
    <property type="match status" value="1"/>
</dbReference>
<dbReference type="Proteomes" id="UP000190637">
    <property type="component" value="Unassembled WGS sequence"/>
</dbReference>
<dbReference type="STRING" id="1122192.SAMN02745673_04915"/>
<proteinExistence type="predicted"/>
<dbReference type="InterPro" id="IPR043917">
    <property type="entry name" value="DUF5753"/>
</dbReference>
<evidence type="ECO:0000313" key="3">
    <source>
        <dbReference type="Proteomes" id="UP000190637"/>
    </source>
</evidence>
<reference evidence="2 3" key="1">
    <citation type="submission" date="2017-02" db="EMBL/GenBank/DDBJ databases">
        <authorList>
            <person name="Peterson S.W."/>
        </authorList>
    </citation>
    <scope>NUCLEOTIDE SEQUENCE [LARGE SCALE GENOMIC DNA]</scope>
    <source>
        <strain evidence="2 3">DSM 45154</strain>
    </source>
</reference>
<keyword evidence="3" id="KW-1185">Reference proteome</keyword>
<dbReference type="InterPro" id="IPR001387">
    <property type="entry name" value="Cro/C1-type_HTH"/>
</dbReference>
<name>A0A1T4TFC3_9ACTN</name>
<dbReference type="SUPFAM" id="SSF47413">
    <property type="entry name" value="lambda repressor-like DNA-binding domains"/>
    <property type="match status" value="1"/>
</dbReference>